<dbReference type="EMBL" id="JADBGQ010000001">
    <property type="protein sequence ID" value="KAG5415910.1"/>
    <property type="molecule type" value="Genomic_DNA"/>
</dbReference>
<organism evidence="2 3">
    <name type="scientific">Brassica rapa subsp. trilocularis</name>
    <dbReference type="NCBI Taxonomy" id="1813537"/>
    <lineage>
        <taxon>Eukaryota</taxon>
        <taxon>Viridiplantae</taxon>
        <taxon>Streptophyta</taxon>
        <taxon>Embryophyta</taxon>
        <taxon>Tracheophyta</taxon>
        <taxon>Spermatophyta</taxon>
        <taxon>Magnoliopsida</taxon>
        <taxon>eudicotyledons</taxon>
        <taxon>Gunneridae</taxon>
        <taxon>Pentapetalae</taxon>
        <taxon>rosids</taxon>
        <taxon>malvids</taxon>
        <taxon>Brassicales</taxon>
        <taxon>Brassicaceae</taxon>
        <taxon>Brassiceae</taxon>
        <taxon>Brassica</taxon>
    </lineage>
</organism>
<feature type="transmembrane region" description="Helical" evidence="1">
    <location>
        <begin position="12"/>
        <end position="30"/>
    </location>
</feature>
<keyword evidence="1" id="KW-0472">Membrane</keyword>
<keyword evidence="3" id="KW-1185">Reference proteome</keyword>
<keyword evidence="1" id="KW-1133">Transmembrane helix</keyword>
<comment type="caution">
    <text evidence="2">The sequence shown here is derived from an EMBL/GenBank/DDBJ whole genome shotgun (WGS) entry which is preliminary data.</text>
</comment>
<keyword evidence="1" id="KW-0812">Transmembrane</keyword>
<proteinExistence type="predicted"/>
<reference evidence="2 3" key="1">
    <citation type="submission" date="2021-03" db="EMBL/GenBank/DDBJ databases">
        <authorList>
            <person name="King G.J."/>
            <person name="Bancroft I."/>
            <person name="Baten A."/>
            <person name="Bloomfield J."/>
            <person name="Borpatragohain P."/>
            <person name="He Z."/>
            <person name="Irish N."/>
            <person name="Irwin J."/>
            <person name="Liu K."/>
            <person name="Mauleon R.P."/>
            <person name="Moore J."/>
            <person name="Morris R."/>
            <person name="Ostergaard L."/>
            <person name="Wang B."/>
            <person name="Wells R."/>
        </authorList>
    </citation>
    <scope>NUCLEOTIDE SEQUENCE [LARGE SCALE GENOMIC DNA]</scope>
    <source>
        <strain evidence="2">R-o-18</strain>
        <tissue evidence="2">Leaf</tissue>
    </source>
</reference>
<gene>
    <name evidence="2" type="primary">A01g510110.1_BraROA</name>
    <name evidence="2" type="ORF">IGI04_003477</name>
</gene>
<evidence type="ECO:0000313" key="3">
    <source>
        <dbReference type="Proteomes" id="UP000823674"/>
    </source>
</evidence>
<dbReference type="Proteomes" id="UP000823674">
    <property type="component" value="Chromosome A01"/>
</dbReference>
<sequence length="114" mass="12726">MGPHLEGPNIFFLILGLVLNSLVLFCNGGITSSYVKRLEATVDMPLDSDVLRVPPGFNAPQHLLGYAAPRYVQTNHLLLKRDLYGFVVVLSQIITRRGDARTNERNKPHTEPDD</sequence>
<evidence type="ECO:0000256" key="1">
    <source>
        <dbReference type="SAM" id="Phobius"/>
    </source>
</evidence>
<protein>
    <submittedName>
        <fullName evidence="2">Uncharacterized protein</fullName>
    </submittedName>
</protein>
<evidence type="ECO:0000313" key="2">
    <source>
        <dbReference type="EMBL" id="KAG5415910.1"/>
    </source>
</evidence>
<accession>A0ABQ7NYK8</accession>
<name>A0ABQ7NYK8_BRACM</name>